<gene>
    <name evidence="2" type="ORF">QCA50_014133</name>
</gene>
<evidence type="ECO:0000256" key="1">
    <source>
        <dbReference type="PROSITE-ProRule" id="PRU00221"/>
    </source>
</evidence>
<accession>A0AAW0G135</accession>
<feature type="repeat" description="WD" evidence="1">
    <location>
        <begin position="110"/>
        <end position="151"/>
    </location>
</feature>
<dbReference type="EMBL" id="JASBNA010000034">
    <property type="protein sequence ID" value="KAK7682750.1"/>
    <property type="molecule type" value="Genomic_DNA"/>
</dbReference>
<dbReference type="SUPFAM" id="SSF50978">
    <property type="entry name" value="WD40 repeat-like"/>
    <property type="match status" value="1"/>
</dbReference>
<dbReference type="PROSITE" id="PS50294">
    <property type="entry name" value="WD_REPEATS_REGION"/>
    <property type="match status" value="1"/>
</dbReference>
<protein>
    <submittedName>
        <fullName evidence="2">Uncharacterized protein</fullName>
    </submittedName>
</protein>
<dbReference type="InterPro" id="IPR001680">
    <property type="entry name" value="WD40_rpt"/>
</dbReference>
<dbReference type="Gene3D" id="2.130.10.10">
    <property type="entry name" value="YVTN repeat-like/Quinoprotein amine dehydrogenase"/>
    <property type="match status" value="1"/>
</dbReference>
<dbReference type="InterPro" id="IPR015943">
    <property type="entry name" value="WD40/YVTN_repeat-like_dom_sf"/>
</dbReference>
<evidence type="ECO:0000313" key="3">
    <source>
        <dbReference type="Proteomes" id="UP001385951"/>
    </source>
</evidence>
<keyword evidence="3" id="KW-1185">Reference proteome</keyword>
<dbReference type="AlphaFoldDB" id="A0AAW0G135"/>
<dbReference type="InterPro" id="IPR036322">
    <property type="entry name" value="WD40_repeat_dom_sf"/>
</dbReference>
<sequence length="153" mass="16730">MAKCGMSRTGTCSPPLPDTTTCPGIYPFHLTAGVSLQASEDWTVSVWDAKPDSTVSICDSFIGTRPLLLRHVKSTSTSGCYSLDSEFIVTGYEEGSINVRSTRRGTLADLKGHREKVKFVTVTADNKYIVSAFEDDSIRIWSLEDICRLATAL</sequence>
<keyword evidence="1" id="KW-0853">WD repeat</keyword>
<dbReference type="PROSITE" id="PS50082">
    <property type="entry name" value="WD_REPEATS_2"/>
    <property type="match status" value="1"/>
</dbReference>
<dbReference type="SMART" id="SM00320">
    <property type="entry name" value="WD40"/>
    <property type="match status" value="2"/>
</dbReference>
<dbReference type="Pfam" id="PF00400">
    <property type="entry name" value="WD40"/>
    <property type="match status" value="1"/>
</dbReference>
<name>A0AAW0G135_9APHY</name>
<dbReference type="Proteomes" id="UP001385951">
    <property type="component" value="Unassembled WGS sequence"/>
</dbReference>
<organism evidence="2 3">
    <name type="scientific">Cerrena zonata</name>
    <dbReference type="NCBI Taxonomy" id="2478898"/>
    <lineage>
        <taxon>Eukaryota</taxon>
        <taxon>Fungi</taxon>
        <taxon>Dikarya</taxon>
        <taxon>Basidiomycota</taxon>
        <taxon>Agaricomycotina</taxon>
        <taxon>Agaricomycetes</taxon>
        <taxon>Polyporales</taxon>
        <taxon>Cerrenaceae</taxon>
        <taxon>Cerrena</taxon>
    </lineage>
</organism>
<evidence type="ECO:0000313" key="2">
    <source>
        <dbReference type="EMBL" id="KAK7682750.1"/>
    </source>
</evidence>
<reference evidence="2 3" key="1">
    <citation type="submission" date="2022-09" db="EMBL/GenBank/DDBJ databases">
        <authorList>
            <person name="Palmer J.M."/>
        </authorList>
    </citation>
    <scope>NUCLEOTIDE SEQUENCE [LARGE SCALE GENOMIC DNA]</scope>
    <source>
        <strain evidence="2 3">DSM 7382</strain>
    </source>
</reference>
<comment type="caution">
    <text evidence="2">The sequence shown here is derived from an EMBL/GenBank/DDBJ whole genome shotgun (WGS) entry which is preliminary data.</text>
</comment>
<proteinExistence type="predicted"/>